<dbReference type="VEuPathDB" id="TriTrypDB:ADEAN_000653200"/>
<dbReference type="AlphaFoldDB" id="A0A7G2CI02"/>
<feature type="transmembrane region" description="Helical" evidence="1">
    <location>
        <begin position="150"/>
        <end position="171"/>
    </location>
</feature>
<organism evidence="2 3">
    <name type="scientific">Angomonas deanei</name>
    <dbReference type="NCBI Taxonomy" id="59799"/>
    <lineage>
        <taxon>Eukaryota</taxon>
        <taxon>Discoba</taxon>
        <taxon>Euglenozoa</taxon>
        <taxon>Kinetoplastea</taxon>
        <taxon>Metakinetoplastina</taxon>
        <taxon>Trypanosomatida</taxon>
        <taxon>Trypanosomatidae</taxon>
        <taxon>Strigomonadinae</taxon>
        <taxon>Angomonas</taxon>
    </lineage>
</organism>
<accession>A0A7G2CI02</accession>
<keyword evidence="3" id="KW-1185">Reference proteome</keyword>
<dbReference type="Proteomes" id="UP000515908">
    <property type="component" value="Chromosome 12"/>
</dbReference>
<reference evidence="2 3" key="1">
    <citation type="submission" date="2020-08" db="EMBL/GenBank/DDBJ databases">
        <authorList>
            <person name="Newling K."/>
            <person name="Davey J."/>
            <person name="Forrester S."/>
        </authorList>
    </citation>
    <scope>NUCLEOTIDE SEQUENCE [LARGE SCALE GENOMIC DNA]</scope>
    <source>
        <strain evidence="3">Crithidia deanei Carvalho (ATCC PRA-265)</strain>
    </source>
</reference>
<keyword evidence="1" id="KW-0812">Transmembrane</keyword>
<evidence type="ECO:0000313" key="2">
    <source>
        <dbReference type="EMBL" id="CAD2219039.1"/>
    </source>
</evidence>
<proteinExistence type="predicted"/>
<keyword evidence="1" id="KW-1133">Transmembrane helix</keyword>
<feature type="transmembrane region" description="Helical" evidence="1">
    <location>
        <begin position="224"/>
        <end position="243"/>
    </location>
</feature>
<feature type="transmembrane region" description="Helical" evidence="1">
    <location>
        <begin position="61"/>
        <end position="78"/>
    </location>
</feature>
<dbReference type="EMBL" id="LR877156">
    <property type="protein sequence ID" value="CAD2219039.1"/>
    <property type="molecule type" value="Genomic_DNA"/>
</dbReference>
<gene>
    <name evidence="2" type="ORF">ADEAN_000653200</name>
</gene>
<sequence>MESSQNSREASVSVVRDTSEYLDVLLRKGAEARWVMGLTPEDVAPDVQPEETAPSRRLPNGFSLPLILMGCYIGGIALDCAQMDGSESLLFSFPSEELTIWPYCRREGEGLLALLTRVAPVLVIPSVFAIVSVFLISLRIGCRVQHFQSLCGVGISILSFISLVGQFFLLYFSCGTSTVSKEWECDASHTLFWLCSVFRVGGPLAVVCCVSPVMDFFAGTGRRWLLVSSIPLLVFTAAVVSSVAKGEVATSALQLTYYSTIFSWSLISLFLWRSNPVYWTGAQPKGKHDD</sequence>
<evidence type="ECO:0000256" key="1">
    <source>
        <dbReference type="SAM" id="Phobius"/>
    </source>
</evidence>
<evidence type="ECO:0008006" key="4">
    <source>
        <dbReference type="Google" id="ProtNLM"/>
    </source>
</evidence>
<feature type="transmembrane region" description="Helical" evidence="1">
    <location>
        <begin position="118"/>
        <end position="138"/>
    </location>
</feature>
<feature type="transmembrane region" description="Helical" evidence="1">
    <location>
        <begin position="255"/>
        <end position="272"/>
    </location>
</feature>
<name>A0A7G2CI02_9TRYP</name>
<keyword evidence="1" id="KW-0472">Membrane</keyword>
<evidence type="ECO:0000313" key="3">
    <source>
        <dbReference type="Proteomes" id="UP000515908"/>
    </source>
</evidence>
<protein>
    <recommendedName>
        <fullName evidence="4">Frag1/DRAM/Sfk1 family</fullName>
    </recommendedName>
</protein>
<feature type="transmembrane region" description="Helical" evidence="1">
    <location>
        <begin position="191"/>
        <end position="217"/>
    </location>
</feature>